<dbReference type="SUPFAM" id="SSF46785">
    <property type="entry name" value="Winged helix' DNA-binding domain"/>
    <property type="match status" value="1"/>
</dbReference>
<evidence type="ECO:0000313" key="1">
    <source>
        <dbReference type="EMBL" id="KUK62218.1"/>
    </source>
</evidence>
<dbReference type="AlphaFoldDB" id="A0A101GPH8"/>
<dbReference type="InterPro" id="IPR036390">
    <property type="entry name" value="WH_DNA-bd_sf"/>
</dbReference>
<protein>
    <submittedName>
        <fullName evidence="1">Uncharacterized protein</fullName>
    </submittedName>
</protein>
<proteinExistence type="predicted"/>
<evidence type="ECO:0000313" key="4">
    <source>
        <dbReference type="Proteomes" id="UP000054598"/>
    </source>
</evidence>
<dbReference type="EMBL" id="LGGD01000075">
    <property type="protein sequence ID" value="KUK62218.1"/>
    <property type="molecule type" value="Genomic_DNA"/>
</dbReference>
<name>A0A101GPH8_9EURY</name>
<evidence type="ECO:0000313" key="3">
    <source>
        <dbReference type="Proteomes" id="UP000054323"/>
    </source>
</evidence>
<dbReference type="PATRIC" id="fig|2198.3.peg.536"/>
<dbReference type="Proteomes" id="UP000054598">
    <property type="component" value="Unassembled WGS sequence"/>
</dbReference>
<gene>
    <name evidence="1" type="ORF">XD82_0768</name>
    <name evidence="2" type="ORF">XE10_0705</name>
</gene>
<organism evidence="1 3">
    <name type="scientific">Methanoculleus marisnigri</name>
    <dbReference type="NCBI Taxonomy" id="2198"/>
    <lineage>
        <taxon>Archaea</taxon>
        <taxon>Methanobacteriati</taxon>
        <taxon>Methanobacteriota</taxon>
        <taxon>Stenosarchaea group</taxon>
        <taxon>Methanomicrobia</taxon>
        <taxon>Methanomicrobiales</taxon>
        <taxon>Methanomicrobiaceae</taxon>
        <taxon>Methanoculleus</taxon>
    </lineage>
</organism>
<sequence>MSTHEHDDIIEAAARILLEEDRCVTIGFYPGGIAIRFPTTRKLAEHLGIPHYYVLPRFGEMERDGLIRRVERVGISTTAAGTERLLALMAERHGERAEEVLGAGVFSALQARRSQAPSGAPEG</sequence>
<dbReference type="Proteomes" id="UP000054323">
    <property type="component" value="Unassembled WGS sequence"/>
</dbReference>
<reference evidence="3 4" key="2">
    <citation type="journal article" date="2015" name="MBio">
        <title>Genome-Resolved Metagenomic Analysis Reveals Roles for Candidate Phyla and Other Microbial Community Members in Biogeochemical Transformations in Oil Reservoirs.</title>
        <authorList>
            <person name="Hu P."/>
            <person name="Tom L."/>
            <person name="Singh A."/>
            <person name="Thomas B.C."/>
            <person name="Baker B.J."/>
            <person name="Piceno Y.M."/>
            <person name="Andersen G.L."/>
            <person name="Banfield J.F."/>
        </authorList>
    </citation>
    <scope>NUCLEOTIDE SEQUENCE [LARGE SCALE GENOMIC DNA]</scope>
</reference>
<reference evidence="1" key="1">
    <citation type="journal article" date="2015" name="MBio">
        <title>Genome-resolved metagenomic analysis reveals roles for candidate phyla and other microbial community members in biogeochemical transformations in oil reservoirs.</title>
        <authorList>
            <person name="Hu P."/>
            <person name="Tom L."/>
            <person name="Singh A."/>
            <person name="Thomas B.C."/>
            <person name="Baker B.J."/>
            <person name="Piceno Y.M."/>
            <person name="Andersen G.L."/>
            <person name="Banfield J.F."/>
        </authorList>
    </citation>
    <scope>NUCLEOTIDE SEQUENCE [LARGE SCALE GENOMIC DNA]</scope>
    <source>
        <strain evidence="1">62_101</strain>
        <strain evidence="2">63_41</strain>
    </source>
</reference>
<dbReference type="EMBL" id="LGHE01000060">
    <property type="protein sequence ID" value="KUL02424.1"/>
    <property type="molecule type" value="Genomic_DNA"/>
</dbReference>
<comment type="caution">
    <text evidence="1">The sequence shown here is derived from an EMBL/GenBank/DDBJ whole genome shotgun (WGS) entry which is preliminary data.</text>
</comment>
<accession>A0A101GPH8</accession>
<evidence type="ECO:0000313" key="2">
    <source>
        <dbReference type="EMBL" id="KUL02424.1"/>
    </source>
</evidence>